<dbReference type="RefSeq" id="WP_135986906.1">
    <property type="nucleotide sequence ID" value="NZ_JAASQM010000001.1"/>
</dbReference>
<dbReference type="AlphaFoldDB" id="A0A4S1WCP1"/>
<feature type="domain" description="VOC" evidence="4">
    <location>
        <begin position="23"/>
        <end position="142"/>
    </location>
</feature>
<dbReference type="GO" id="GO:0046677">
    <property type="term" value="P:response to antibiotic"/>
    <property type="evidence" value="ECO:0007669"/>
    <property type="project" value="UniProtKB-KW"/>
</dbReference>
<dbReference type="InterPro" id="IPR000335">
    <property type="entry name" value="Bleomycin-R"/>
</dbReference>
<evidence type="ECO:0000256" key="2">
    <source>
        <dbReference type="ARBA" id="ARBA00021572"/>
    </source>
</evidence>
<protein>
    <recommendedName>
        <fullName evidence="2">Bleomycin resistance protein</fullName>
    </recommendedName>
</protein>
<keyword evidence="3" id="KW-0046">Antibiotic resistance</keyword>
<evidence type="ECO:0000313" key="6">
    <source>
        <dbReference type="Proteomes" id="UP000309848"/>
    </source>
</evidence>
<reference evidence="5 6" key="1">
    <citation type="submission" date="2019-04" db="EMBL/GenBank/DDBJ databases">
        <title>Sphingomonas psychrotolerans sp. nov., isolated from soil in the Tianshan Mountains, Xinjiang, China.</title>
        <authorList>
            <person name="Luo Y."/>
            <person name="Sheng H."/>
        </authorList>
    </citation>
    <scope>NUCLEOTIDE SEQUENCE [LARGE SCALE GENOMIC DNA]</scope>
    <source>
        <strain evidence="5 6">KIS18-15</strain>
    </source>
</reference>
<evidence type="ECO:0000313" key="5">
    <source>
        <dbReference type="EMBL" id="TGX39297.1"/>
    </source>
</evidence>
<dbReference type="EMBL" id="SRXU01000008">
    <property type="protein sequence ID" value="TGX39297.1"/>
    <property type="molecule type" value="Genomic_DNA"/>
</dbReference>
<accession>A0A4S1WCP1</accession>
<evidence type="ECO:0000259" key="4">
    <source>
        <dbReference type="PROSITE" id="PS51819"/>
    </source>
</evidence>
<dbReference type="InterPro" id="IPR029068">
    <property type="entry name" value="Glyas_Bleomycin-R_OHBP_Dase"/>
</dbReference>
<organism evidence="5 6">
    <name type="scientific">Sphingomonas naasensis</name>
    <dbReference type="NCBI Taxonomy" id="1344951"/>
    <lineage>
        <taxon>Bacteria</taxon>
        <taxon>Pseudomonadati</taxon>
        <taxon>Pseudomonadota</taxon>
        <taxon>Alphaproteobacteria</taxon>
        <taxon>Sphingomonadales</taxon>
        <taxon>Sphingomonadaceae</taxon>
        <taxon>Sphingomonas</taxon>
    </lineage>
</organism>
<dbReference type="Gene3D" id="3.10.180.10">
    <property type="entry name" value="2,3-Dihydroxybiphenyl 1,2-Dioxygenase, domain 1"/>
    <property type="match status" value="1"/>
</dbReference>
<dbReference type="OrthoDB" id="9806868at2"/>
<dbReference type="CDD" id="cd08349">
    <property type="entry name" value="BLMA_like"/>
    <property type="match status" value="1"/>
</dbReference>
<comment type="caution">
    <text evidence="5">The sequence shown here is derived from an EMBL/GenBank/DDBJ whole genome shotgun (WGS) entry which is preliminary data.</text>
</comment>
<gene>
    <name evidence="5" type="ORF">E5A74_17435</name>
</gene>
<evidence type="ECO:0000256" key="3">
    <source>
        <dbReference type="ARBA" id="ARBA00023251"/>
    </source>
</evidence>
<comment type="similarity">
    <text evidence="1">Belongs to the bleomycin resistance protein family.</text>
</comment>
<sequence length="146" mass="16041">MELHYRGIAGSDIIDAGGAPVSNFYRITPFMHVPDIEAAVAFFTGILGFECRFRQGVYAYVQREAAAFRLVENVGDEGAPPGNRRFAYYVDVQDVDAVAAELLPKASQLNDGDLYGPVDQIYGQREFMVVAPDGNLLVFGQDLTRS</sequence>
<dbReference type="Proteomes" id="UP000309848">
    <property type="component" value="Unassembled WGS sequence"/>
</dbReference>
<dbReference type="InterPro" id="IPR037523">
    <property type="entry name" value="VOC_core"/>
</dbReference>
<name>A0A4S1WCP1_9SPHN</name>
<proteinExistence type="inferred from homology"/>
<dbReference type="PROSITE" id="PS51819">
    <property type="entry name" value="VOC"/>
    <property type="match status" value="1"/>
</dbReference>
<dbReference type="SUPFAM" id="SSF54593">
    <property type="entry name" value="Glyoxalase/Bleomycin resistance protein/Dihydroxybiphenyl dioxygenase"/>
    <property type="match status" value="1"/>
</dbReference>
<keyword evidence="6" id="KW-1185">Reference proteome</keyword>
<evidence type="ECO:0000256" key="1">
    <source>
        <dbReference type="ARBA" id="ARBA00011051"/>
    </source>
</evidence>
<dbReference type="Pfam" id="PF00903">
    <property type="entry name" value="Glyoxalase"/>
    <property type="match status" value="1"/>
</dbReference>
<dbReference type="InterPro" id="IPR004360">
    <property type="entry name" value="Glyas_Fos-R_dOase_dom"/>
</dbReference>